<dbReference type="AlphaFoldDB" id="A0A6C0EJ78"/>
<reference evidence="2" key="1">
    <citation type="journal article" date="2020" name="Nature">
        <title>Giant virus diversity and host interactions through global metagenomics.</title>
        <authorList>
            <person name="Schulz F."/>
            <person name="Roux S."/>
            <person name="Paez-Espino D."/>
            <person name="Jungbluth S."/>
            <person name="Walsh D.A."/>
            <person name="Denef V.J."/>
            <person name="McMahon K.D."/>
            <person name="Konstantinidis K.T."/>
            <person name="Eloe-Fadrosh E.A."/>
            <person name="Kyrpides N.C."/>
            <person name="Woyke T."/>
        </authorList>
    </citation>
    <scope>NUCLEOTIDE SEQUENCE</scope>
    <source>
        <strain evidence="2">GVMAG-M-3300001351-8</strain>
    </source>
</reference>
<keyword evidence="1" id="KW-0812">Transmembrane</keyword>
<proteinExistence type="predicted"/>
<feature type="transmembrane region" description="Helical" evidence="1">
    <location>
        <begin position="6"/>
        <end position="24"/>
    </location>
</feature>
<keyword evidence="1" id="KW-1133">Transmembrane helix</keyword>
<evidence type="ECO:0000256" key="1">
    <source>
        <dbReference type="SAM" id="Phobius"/>
    </source>
</evidence>
<organism evidence="2">
    <name type="scientific">viral metagenome</name>
    <dbReference type="NCBI Taxonomy" id="1070528"/>
    <lineage>
        <taxon>unclassified sequences</taxon>
        <taxon>metagenomes</taxon>
        <taxon>organismal metagenomes</taxon>
    </lineage>
</organism>
<sequence length="145" mass="17467">MEYHYIIALCLGLISIIISVRYMTVTTNMYNEIKYIRSKCMLINKHGKISNMILNIQKNHGLSLKDIKNILLVRNSSREDYKNFTYYDTKHRNMYDKDKIILDTKIKKLSHPHVYKYTLDYINSLDKKELDKNNNRTKFKLNYDF</sequence>
<evidence type="ECO:0000313" key="2">
    <source>
        <dbReference type="EMBL" id="QHT29058.1"/>
    </source>
</evidence>
<protein>
    <submittedName>
        <fullName evidence="2">Uncharacterized protein</fullName>
    </submittedName>
</protein>
<dbReference type="EMBL" id="MN738867">
    <property type="protein sequence ID" value="QHT29058.1"/>
    <property type="molecule type" value="Genomic_DNA"/>
</dbReference>
<name>A0A6C0EJ78_9ZZZZ</name>
<keyword evidence="1" id="KW-0472">Membrane</keyword>
<accession>A0A6C0EJ78</accession>